<accession>A0A8T2G801</accession>
<evidence type="ECO:0000313" key="2">
    <source>
        <dbReference type="Proteomes" id="UP000694251"/>
    </source>
</evidence>
<feature type="non-terminal residue" evidence="1">
    <location>
        <position position="62"/>
    </location>
</feature>
<name>A0A8T2G801_ARASU</name>
<organism evidence="1 2">
    <name type="scientific">Arabidopsis suecica</name>
    <name type="common">Swedish thale-cress</name>
    <name type="synonym">Cardaminopsis suecica</name>
    <dbReference type="NCBI Taxonomy" id="45249"/>
    <lineage>
        <taxon>Eukaryota</taxon>
        <taxon>Viridiplantae</taxon>
        <taxon>Streptophyta</taxon>
        <taxon>Embryophyta</taxon>
        <taxon>Tracheophyta</taxon>
        <taxon>Spermatophyta</taxon>
        <taxon>Magnoliopsida</taxon>
        <taxon>eudicotyledons</taxon>
        <taxon>Gunneridae</taxon>
        <taxon>Pentapetalae</taxon>
        <taxon>rosids</taxon>
        <taxon>malvids</taxon>
        <taxon>Brassicales</taxon>
        <taxon>Brassicaceae</taxon>
        <taxon>Camelineae</taxon>
        <taxon>Arabidopsis</taxon>
    </lineage>
</organism>
<sequence>MIHSFLISKNHNVVLFYQILKQRVAPCIVILMADGYRPPQQAVLCKKGRKHKIRCRTPHRPK</sequence>
<dbReference type="Proteomes" id="UP000694251">
    <property type="component" value="Chromosome 2"/>
</dbReference>
<dbReference type="AlphaFoldDB" id="A0A8T2G801"/>
<comment type="caution">
    <text evidence="1">The sequence shown here is derived from an EMBL/GenBank/DDBJ whole genome shotgun (WGS) entry which is preliminary data.</text>
</comment>
<gene>
    <name evidence="1" type="ORF">ISN44_As02g027740</name>
</gene>
<proteinExistence type="predicted"/>
<keyword evidence="2" id="KW-1185">Reference proteome</keyword>
<protein>
    <submittedName>
        <fullName evidence="1">Uncharacterized protein</fullName>
    </submittedName>
</protein>
<reference evidence="1 2" key="1">
    <citation type="submission" date="2020-12" db="EMBL/GenBank/DDBJ databases">
        <title>Concerted genomic and epigenomic changes stabilize Arabidopsis allopolyploids.</title>
        <authorList>
            <person name="Chen Z."/>
        </authorList>
    </citation>
    <scope>NUCLEOTIDE SEQUENCE [LARGE SCALE GENOMIC DNA]</scope>
    <source>
        <strain evidence="1">As9502</strain>
        <tissue evidence="1">Leaf</tissue>
    </source>
</reference>
<evidence type="ECO:0000313" key="1">
    <source>
        <dbReference type="EMBL" id="KAG7642913.1"/>
    </source>
</evidence>
<dbReference type="EMBL" id="JAEFBJ010000002">
    <property type="protein sequence ID" value="KAG7642913.1"/>
    <property type="molecule type" value="Genomic_DNA"/>
</dbReference>